<dbReference type="PANTHER" id="PTHR13490">
    <property type="entry name" value="MITOCHONDRIAL 28S RIBOSOMAL PROTEIN S28"/>
    <property type="match status" value="1"/>
</dbReference>
<dbReference type="Pfam" id="PF10213">
    <property type="entry name" value="MRP-S28"/>
    <property type="match status" value="1"/>
</dbReference>
<accession>A0A8H7Y8N4</accession>
<dbReference type="GO" id="GO:0032543">
    <property type="term" value="P:mitochondrial translation"/>
    <property type="evidence" value="ECO:0007669"/>
    <property type="project" value="InterPro"/>
</dbReference>
<dbReference type="EMBL" id="JAFIQS010000001">
    <property type="protein sequence ID" value="KAG5174447.1"/>
    <property type="molecule type" value="Genomic_DNA"/>
</dbReference>
<evidence type="ECO:0000313" key="2">
    <source>
        <dbReference type="EMBL" id="KAG5174447.1"/>
    </source>
</evidence>
<dbReference type="PANTHER" id="PTHR13490:SF0">
    <property type="entry name" value="SMALL RIBOSOMAL SUBUNIT PROTEIN MS35"/>
    <property type="match status" value="1"/>
</dbReference>
<reference evidence="2" key="1">
    <citation type="submission" date="2021-02" db="EMBL/GenBank/DDBJ databases">
        <title>Psilocybe cubensis genome.</title>
        <authorList>
            <person name="Mckernan K.J."/>
            <person name="Crawford S."/>
            <person name="Trippe A."/>
            <person name="Kane L.T."/>
            <person name="Mclaughlin S."/>
        </authorList>
    </citation>
    <scope>NUCLEOTIDE SEQUENCE [LARGE SCALE GENOMIC DNA]</scope>
    <source>
        <strain evidence="2">MGC-MH-2018</strain>
    </source>
</reference>
<comment type="caution">
    <text evidence="2">The sequence shown here is derived from an EMBL/GenBank/DDBJ whole genome shotgun (WGS) entry which is preliminary data.</text>
</comment>
<sequence length="267" mass="29926">MAHSLARFLLSPKCPRVAPSACRISQASFSTSSALQARKRVRNKAPRRTNSVLEDDLEEIWEHFEDSADTYDSPTAGHIILQNERQMLHYMRLIEHEMPKLVAYRKPFVPPSADKPLIVRSVHYQGEQHPVSLKRVIVAPVDALPLKDDSAVHKAILLAGPRWSPVPHADSGVSGNELWGNGYIKIACEDFPKASQNLKWASDTLDKLVAEANNSADTFSDVPIDARHLVSKIRKAKGGDHRGNRPFNRTTIHDFPEEWLPKPVSLQ</sequence>
<evidence type="ECO:0000259" key="1">
    <source>
        <dbReference type="Pfam" id="PF10213"/>
    </source>
</evidence>
<dbReference type="GO" id="GO:0005763">
    <property type="term" value="C:mitochondrial small ribosomal subunit"/>
    <property type="evidence" value="ECO:0007669"/>
    <property type="project" value="TreeGrafter"/>
</dbReference>
<proteinExistence type="predicted"/>
<name>A0A8H7Y8N4_PSICU</name>
<dbReference type="InterPro" id="IPR019349">
    <property type="entry name" value="Ribosomal_mS35_mit"/>
</dbReference>
<dbReference type="InterPro" id="IPR039848">
    <property type="entry name" value="Ribosomal_mS35_mt"/>
</dbReference>
<dbReference type="OrthoDB" id="283424at2759"/>
<protein>
    <recommendedName>
        <fullName evidence="1">Small ribosomal subunit protein mS35 mitochondrial conserved domain-containing protein</fullName>
    </recommendedName>
</protein>
<feature type="domain" description="Small ribosomal subunit protein mS35 mitochondrial conserved" evidence="1">
    <location>
        <begin position="107"/>
        <end position="259"/>
    </location>
</feature>
<dbReference type="GO" id="GO:0003735">
    <property type="term" value="F:structural constituent of ribosome"/>
    <property type="evidence" value="ECO:0007669"/>
    <property type="project" value="InterPro"/>
</dbReference>
<gene>
    <name evidence="2" type="ORF">JR316_001106</name>
</gene>
<organism evidence="2">
    <name type="scientific">Psilocybe cubensis</name>
    <name type="common">Psychedelic mushroom</name>
    <name type="synonym">Stropharia cubensis</name>
    <dbReference type="NCBI Taxonomy" id="181762"/>
    <lineage>
        <taxon>Eukaryota</taxon>
        <taxon>Fungi</taxon>
        <taxon>Dikarya</taxon>
        <taxon>Basidiomycota</taxon>
        <taxon>Agaricomycotina</taxon>
        <taxon>Agaricomycetes</taxon>
        <taxon>Agaricomycetidae</taxon>
        <taxon>Agaricales</taxon>
        <taxon>Agaricineae</taxon>
        <taxon>Strophariaceae</taxon>
        <taxon>Psilocybe</taxon>
    </lineage>
</organism>
<dbReference type="AlphaFoldDB" id="A0A8H7Y8N4"/>